<feature type="transmembrane region" description="Helical" evidence="1">
    <location>
        <begin position="55"/>
        <end position="76"/>
    </location>
</feature>
<comment type="caution">
    <text evidence="3">The sequence shown here is derived from an EMBL/GenBank/DDBJ whole genome shotgun (WGS) entry which is preliminary data.</text>
</comment>
<feature type="transmembrane region" description="Helical" evidence="1">
    <location>
        <begin position="210"/>
        <end position="231"/>
    </location>
</feature>
<dbReference type="Proteomes" id="UP000284706">
    <property type="component" value="Unassembled WGS sequence"/>
</dbReference>
<keyword evidence="1" id="KW-1133">Transmembrane helix</keyword>
<evidence type="ECO:0000259" key="2">
    <source>
        <dbReference type="Pfam" id="PF20152"/>
    </source>
</evidence>
<accession>A0A409YSR8</accession>
<dbReference type="AlphaFoldDB" id="A0A409YSR8"/>
<protein>
    <recommendedName>
        <fullName evidence="2">DUF6534 domain-containing protein</fullName>
    </recommendedName>
</protein>
<dbReference type="InterPro" id="IPR045339">
    <property type="entry name" value="DUF6534"/>
</dbReference>
<sequence length="324" mass="35556">MDANSTIPMIPPHVGASTGPRLLGYLFHWGLFGIFVVQVYLYHLAFPNDPLRNKALVYSVLILEILQTIIITRSAFHVFGEGYGNFSFFNDVELAWLDVPVLTGIIAFIAEGFYAYRIKVLSRSNWVAGLVLFLALVQLGGAIAAAVILKDAVLFSRLLSRSYSISAGVWNGGAALCDVVIAICMTYYLSSRGSGAMYSTRVGLRKVIRLVIETGTITAAVAILNLILINITGTSYYLVPSEILAKIYSNSMMVVLNSRMRIGVEKTSSEQNTTIQRVRTDIPRTTDAYELGEGVMITREEVVFPSGHETSKIASLTPDKGYYV</sequence>
<reference evidence="3 4" key="1">
    <citation type="journal article" date="2018" name="Evol. Lett.">
        <title>Horizontal gene cluster transfer increased hallucinogenic mushroom diversity.</title>
        <authorList>
            <person name="Reynolds H.T."/>
            <person name="Vijayakumar V."/>
            <person name="Gluck-Thaler E."/>
            <person name="Korotkin H.B."/>
            <person name="Matheny P.B."/>
            <person name="Slot J.C."/>
        </authorList>
    </citation>
    <scope>NUCLEOTIDE SEQUENCE [LARGE SCALE GENOMIC DNA]</scope>
    <source>
        <strain evidence="3 4">SRW20</strain>
    </source>
</reference>
<proteinExistence type="predicted"/>
<evidence type="ECO:0000313" key="3">
    <source>
        <dbReference type="EMBL" id="PPR06019.1"/>
    </source>
</evidence>
<name>A0A409YSR8_9AGAR</name>
<dbReference type="InParanoid" id="A0A409YSR8"/>
<evidence type="ECO:0000313" key="4">
    <source>
        <dbReference type="Proteomes" id="UP000284706"/>
    </source>
</evidence>
<feature type="domain" description="DUF6534" evidence="2">
    <location>
        <begin position="174"/>
        <end position="260"/>
    </location>
</feature>
<dbReference type="Pfam" id="PF20152">
    <property type="entry name" value="DUF6534"/>
    <property type="match status" value="1"/>
</dbReference>
<dbReference type="PANTHER" id="PTHR40465">
    <property type="entry name" value="CHROMOSOME 1, WHOLE GENOME SHOTGUN SEQUENCE"/>
    <property type="match status" value="1"/>
</dbReference>
<dbReference type="OrthoDB" id="3223377at2759"/>
<keyword evidence="1" id="KW-0472">Membrane</keyword>
<dbReference type="PANTHER" id="PTHR40465:SF1">
    <property type="entry name" value="DUF6534 DOMAIN-CONTAINING PROTEIN"/>
    <property type="match status" value="1"/>
</dbReference>
<evidence type="ECO:0000256" key="1">
    <source>
        <dbReference type="SAM" id="Phobius"/>
    </source>
</evidence>
<keyword evidence="4" id="KW-1185">Reference proteome</keyword>
<feature type="transmembrane region" description="Helical" evidence="1">
    <location>
        <begin position="126"/>
        <end position="149"/>
    </location>
</feature>
<feature type="transmembrane region" description="Helical" evidence="1">
    <location>
        <begin position="169"/>
        <end position="189"/>
    </location>
</feature>
<gene>
    <name evidence="3" type="ORF">CVT26_007498</name>
</gene>
<organism evidence="3 4">
    <name type="scientific">Gymnopilus dilepis</name>
    <dbReference type="NCBI Taxonomy" id="231916"/>
    <lineage>
        <taxon>Eukaryota</taxon>
        <taxon>Fungi</taxon>
        <taxon>Dikarya</taxon>
        <taxon>Basidiomycota</taxon>
        <taxon>Agaricomycotina</taxon>
        <taxon>Agaricomycetes</taxon>
        <taxon>Agaricomycetidae</taxon>
        <taxon>Agaricales</taxon>
        <taxon>Agaricineae</taxon>
        <taxon>Hymenogastraceae</taxon>
        <taxon>Gymnopilus</taxon>
    </lineage>
</organism>
<feature type="transmembrane region" description="Helical" evidence="1">
    <location>
        <begin position="22"/>
        <end position="43"/>
    </location>
</feature>
<feature type="transmembrane region" description="Helical" evidence="1">
    <location>
        <begin position="96"/>
        <end position="114"/>
    </location>
</feature>
<keyword evidence="1" id="KW-0812">Transmembrane</keyword>
<dbReference type="EMBL" id="NHYE01000387">
    <property type="protein sequence ID" value="PPR06019.1"/>
    <property type="molecule type" value="Genomic_DNA"/>
</dbReference>